<gene>
    <name evidence="2" type="primary">LOC107830662</name>
</gene>
<evidence type="ECO:0000313" key="2">
    <source>
        <dbReference type="RefSeq" id="XP_075103587.1"/>
    </source>
</evidence>
<proteinExistence type="predicted"/>
<accession>A0AC58U278</accession>
<reference evidence="2" key="2">
    <citation type="submission" date="2025-08" db="UniProtKB">
        <authorList>
            <consortium name="RefSeq"/>
        </authorList>
    </citation>
    <scope>IDENTIFICATION</scope>
    <source>
        <tissue evidence="2">Leaf</tissue>
    </source>
</reference>
<evidence type="ECO:0000313" key="1">
    <source>
        <dbReference type="Proteomes" id="UP000790787"/>
    </source>
</evidence>
<reference evidence="1" key="1">
    <citation type="journal article" date="2014" name="Nat. Commun.">
        <title>The tobacco genome sequence and its comparison with those of tomato and potato.</title>
        <authorList>
            <person name="Sierro N."/>
            <person name="Battey J.N."/>
            <person name="Ouadi S."/>
            <person name="Bakaher N."/>
            <person name="Bovet L."/>
            <person name="Willig A."/>
            <person name="Goepfert S."/>
            <person name="Peitsch M.C."/>
            <person name="Ivanov N.V."/>
        </authorList>
    </citation>
    <scope>NUCLEOTIDE SEQUENCE [LARGE SCALE GENOMIC DNA]</scope>
</reference>
<dbReference type="RefSeq" id="XP_075103587.1">
    <property type="nucleotide sequence ID" value="XM_075247486.1"/>
</dbReference>
<sequence length="154" mass="17631">MAPFDSLCSRSGRSHIGCFGEREAEFIGLDLMHQAMEKVKIIKEWKIGQVAYRLELPLELSLVHRVFHVSMLKKVVGDPSLIVPVEAIEVNVELTYEEIPVAIIDRKVRKMRNKKIASVKVLWQNQQAEEATCEAKKDMERKYPHLFVEPNGCA</sequence>
<organism evidence="1 2">
    <name type="scientific">Nicotiana tabacum</name>
    <name type="common">Common tobacco</name>
    <dbReference type="NCBI Taxonomy" id="4097"/>
    <lineage>
        <taxon>Eukaryota</taxon>
        <taxon>Viridiplantae</taxon>
        <taxon>Streptophyta</taxon>
        <taxon>Embryophyta</taxon>
        <taxon>Tracheophyta</taxon>
        <taxon>Spermatophyta</taxon>
        <taxon>Magnoliopsida</taxon>
        <taxon>eudicotyledons</taxon>
        <taxon>Gunneridae</taxon>
        <taxon>Pentapetalae</taxon>
        <taxon>asterids</taxon>
        <taxon>lamiids</taxon>
        <taxon>Solanales</taxon>
        <taxon>Solanaceae</taxon>
        <taxon>Nicotianoideae</taxon>
        <taxon>Nicotianeae</taxon>
        <taxon>Nicotiana</taxon>
    </lineage>
</organism>
<dbReference type="Proteomes" id="UP000790787">
    <property type="component" value="Chromosome 24"/>
</dbReference>
<keyword evidence="1" id="KW-1185">Reference proteome</keyword>
<name>A0AC58U278_TOBAC</name>
<protein>
    <submittedName>
        <fullName evidence="2">Uncharacterized protein LOC107830662</fullName>
    </submittedName>
</protein>